<proteinExistence type="predicted"/>
<evidence type="ECO:0000313" key="4">
    <source>
        <dbReference type="Proteomes" id="UP000247811"/>
    </source>
</evidence>
<accession>A0A318GW64</accession>
<dbReference type="OrthoDB" id="9775905at2"/>
<dbReference type="Pfam" id="PF18288">
    <property type="entry name" value="FAA_hydro_N_2"/>
    <property type="match status" value="1"/>
</dbReference>
<dbReference type="AlphaFoldDB" id="A0A318GW64"/>
<protein>
    <submittedName>
        <fullName evidence="3">Fumarylacetoacetate (FAA) hydrolase</fullName>
    </submittedName>
</protein>
<name>A0A318GW64_9BURK</name>
<dbReference type="EMBL" id="QJJS01000018">
    <property type="protein sequence ID" value="PXW93647.1"/>
    <property type="molecule type" value="Genomic_DNA"/>
</dbReference>
<dbReference type="PANTHER" id="PTHR43211:SF1">
    <property type="entry name" value="BLL6422 PROTEIN"/>
    <property type="match status" value="1"/>
</dbReference>
<dbReference type="GO" id="GO:0016787">
    <property type="term" value="F:hydrolase activity"/>
    <property type="evidence" value="ECO:0007669"/>
    <property type="project" value="UniProtKB-KW"/>
</dbReference>
<feature type="domain" description="Fumarylacetoacetase N-terminal" evidence="2">
    <location>
        <begin position="1"/>
        <end position="78"/>
    </location>
</feature>
<organism evidence="3 4">
    <name type="scientific">Sphaerotilus hippei</name>
    <dbReference type="NCBI Taxonomy" id="744406"/>
    <lineage>
        <taxon>Bacteria</taxon>
        <taxon>Pseudomonadati</taxon>
        <taxon>Pseudomonadota</taxon>
        <taxon>Betaproteobacteria</taxon>
        <taxon>Burkholderiales</taxon>
        <taxon>Sphaerotilaceae</taxon>
        <taxon>Sphaerotilus</taxon>
    </lineage>
</organism>
<dbReference type="InterPro" id="IPR036663">
    <property type="entry name" value="Fumarylacetoacetase_C_sf"/>
</dbReference>
<evidence type="ECO:0000259" key="1">
    <source>
        <dbReference type="Pfam" id="PF01557"/>
    </source>
</evidence>
<dbReference type="Proteomes" id="UP000247811">
    <property type="component" value="Unassembled WGS sequence"/>
</dbReference>
<dbReference type="Gene3D" id="3.90.850.10">
    <property type="entry name" value="Fumarylacetoacetase-like, C-terminal domain"/>
    <property type="match status" value="1"/>
</dbReference>
<keyword evidence="3" id="KW-0378">Hydrolase</keyword>
<dbReference type="InterPro" id="IPR041072">
    <property type="entry name" value="FAA_hydro_N"/>
</dbReference>
<evidence type="ECO:0000259" key="2">
    <source>
        <dbReference type="Pfam" id="PF18288"/>
    </source>
</evidence>
<dbReference type="RefSeq" id="WP_110401911.1">
    <property type="nucleotide sequence ID" value="NZ_QJJS01000018.1"/>
</dbReference>
<sequence length="319" mass="34211">MKLATYRDGSRDGQLVVVSRDLSTAHYASGMASRLQQALDDWNFIAPQLQDLAHALNQGKARHAFPFDPAQCMAPLPRVPRRVGAQVCLTHVERLCASTGRALPARLQTEPQLAAASGDLWLGPLDDVHAGPGEVGLDLGPEIAVLCGDIAQGASPEQALEGVRLVMLVNDWAQREVLDPELARLPPSAAPVALSLDELGEAWSRGRAALRLRVQVNARPLGELDTAADAQFHFGQLLSLLARHRRLSAGTMVGTGVIASPQPEAGAACLLDQRAIERERDGQAVTPWLRDGDSVRIEAFDAQGRSLFGAIDQSVLFRG</sequence>
<dbReference type="Pfam" id="PF01557">
    <property type="entry name" value="FAA_hydrolase"/>
    <property type="match status" value="1"/>
</dbReference>
<gene>
    <name evidence="3" type="ORF">C7444_11816</name>
</gene>
<evidence type="ECO:0000313" key="3">
    <source>
        <dbReference type="EMBL" id="PXW93647.1"/>
    </source>
</evidence>
<dbReference type="SUPFAM" id="SSF56529">
    <property type="entry name" value="FAH"/>
    <property type="match status" value="1"/>
</dbReference>
<keyword evidence="4" id="KW-1185">Reference proteome</keyword>
<feature type="domain" description="Fumarylacetoacetase-like C-terminal" evidence="1">
    <location>
        <begin position="83"/>
        <end position="303"/>
    </location>
</feature>
<dbReference type="InterPro" id="IPR011234">
    <property type="entry name" value="Fumarylacetoacetase-like_C"/>
</dbReference>
<dbReference type="PANTHER" id="PTHR43211">
    <property type="entry name" value="FUMARYLACETOACETATE HYDROLASE"/>
    <property type="match status" value="1"/>
</dbReference>
<reference evidence="3 4" key="1">
    <citation type="submission" date="2018-05" db="EMBL/GenBank/DDBJ databases">
        <title>Genomic Encyclopedia of Type Strains, Phase IV (KMG-IV): sequencing the most valuable type-strain genomes for metagenomic binning, comparative biology and taxonomic classification.</title>
        <authorList>
            <person name="Goeker M."/>
        </authorList>
    </citation>
    <scope>NUCLEOTIDE SEQUENCE [LARGE SCALE GENOMIC DNA]</scope>
    <source>
        <strain evidence="3 4">DSM 566</strain>
    </source>
</reference>
<comment type="caution">
    <text evidence="3">The sequence shown here is derived from an EMBL/GenBank/DDBJ whole genome shotgun (WGS) entry which is preliminary data.</text>
</comment>